<evidence type="ECO:0000256" key="4">
    <source>
        <dbReference type="SAM" id="SignalP"/>
    </source>
</evidence>
<feature type="signal peptide" evidence="4">
    <location>
        <begin position="1"/>
        <end position="28"/>
    </location>
</feature>
<evidence type="ECO:0000256" key="3">
    <source>
        <dbReference type="ARBA" id="ARBA00023237"/>
    </source>
</evidence>
<dbReference type="SUPFAM" id="SSF56935">
    <property type="entry name" value="Porins"/>
    <property type="match status" value="1"/>
</dbReference>
<evidence type="ECO:0000313" key="6">
    <source>
        <dbReference type="EMBL" id="TDO19608.1"/>
    </source>
</evidence>
<keyword evidence="7" id="KW-1185">Reference proteome</keyword>
<evidence type="ECO:0000256" key="2">
    <source>
        <dbReference type="ARBA" id="ARBA00023136"/>
    </source>
</evidence>
<gene>
    <name evidence="6" type="ORF">CLV32_4230</name>
</gene>
<dbReference type="GO" id="GO:0009279">
    <property type="term" value="C:cell outer membrane"/>
    <property type="evidence" value="ECO:0007669"/>
    <property type="project" value="UniProtKB-SubCell"/>
</dbReference>
<dbReference type="RefSeq" id="WP_133558829.1">
    <property type="nucleotide sequence ID" value="NZ_SNWM01000006.1"/>
</dbReference>
<feature type="chain" id="PRO_5020224671" evidence="4">
    <location>
        <begin position="29"/>
        <end position="725"/>
    </location>
</feature>
<dbReference type="Gene3D" id="2.40.170.20">
    <property type="entry name" value="TonB-dependent receptor, beta-barrel domain"/>
    <property type="match status" value="1"/>
</dbReference>
<keyword evidence="6" id="KW-0675">Receptor</keyword>
<name>A0A4R6IDI3_9SPHI</name>
<dbReference type="EMBL" id="SNWM01000006">
    <property type="protein sequence ID" value="TDO19608.1"/>
    <property type="molecule type" value="Genomic_DNA"/>
</dbReference>
<evidence type="ECO:0000256" key="1">
    <source>
        <dbReference type="ARBA" id="ARBA00004442"/>
    </source>
</evidence>
<sequence>MKAMTSYKSQIASLITVVLLLICFTLNAQTPKQPAIKDTLSSKIQQLKDIKITGTRPIIKQQADRIVYDLQLDPESKGNSVLSMIPKIPFLSLDASNTILMKGKSDYRIFINGRPSSMLERNPTEVLRNMPASSIQKIEVITNPSSKYDAEGLAGIINIITTSAMQNGYNGSLTLAAQFPVQGFGPGGSYNFKNGRLAIATYAGINTSRVPEVSSVLSRTSTGNIANLLTQQGFNKSNGRSAYAGSEISYEVDSLNLLSAQLNINGSNTDGHVSQLSQLQEERSLLQRYQLNNDNTVKGDGWDAGVNYQLGFRHHKTKLLTFSYRYYTFDNIFSSNVLFYDRFHTDEPDYRQDNKDQYKEQTAQIDFVQQIDKVSIEAGIKGILRNNEGNSMNTPGEANLFNNNQYIFGAYNTYAFTLRKWSVKAGIRLEKTIVDANFISTATQANQQYFNLIPTVSFFRKINLQHSINFGFSQRIKRPGINKLNPFVNRSNPNFETSGNPDLKPSLINALQLGYSSTKKLSMNLSLDYSFVNNIFIQMAEFNPQSQITRVTYQNIGKTAGISANFNFSYPFTKSWNIIVNGNGGYLWLDASNNERLTKIKIFTYNTTLSTGYILPRNWRLNASATVLSKNITTLQGTSNGYLRSSFSINKDLIKNKLSFSAIFLNPFHRYRENIITTADINFLQINNTRENFRNYNLSLNYRFGKLKEPLKKTRRGIKNDDLSN</sequence>
<reference evidence="6 7" key="1">
    <citation type="submission" date="2019-03" db="EMBL/GenBank/DDBJ databases">
        <title>Genomic Encyclopedia of Archaeal and Bacterial Type Strains, Phase II (KMG-II): from individual species to whole genera.</title>
        <authorList>
            <person name="Goeker M."/>
        </authorList>
    </citation>
    <scope>NUCLEOTIDE SEQUENCE [LARGE SCALE GENOMIC DNA]</scope>
    <source>
        <strain evidence="6 7">DSM 19034</strain>
    </source>
</reference>
<dbReference type="AlphaFoldDB" id="A0A4R6IDI3"/>
<dbReference type="PANTHER" id="PTHR40980:SF4">
    <property type="entry name" value="TONB-DEPENDENT RECEPTOR-LIKE BETA-BARREL DOMAIN-CONTAINING PROTEIN"/>
    <property type="match status" value="1"/>
</dbReference>
<comment type="caution">
    <text evidence="6">The sequence shown here is derived from an EMBL/GenBank/DDBJ whole genome shotgun (WGS) entry which is preliminary data.</text>
</comment>
<organism evidence="6 7">
    <name type="scientific">Pedobacter duraquae</name>
    <dbReference type="NCBI Taxonomy" id="425511"/>
    <lineage>
        <taxon>Bacteria</taxon>
        <taxon>Pseudomonadati</taxon>
        <taxon>Bacteroidota</taxon>
        <taxon>Sphingobacteriia</taxon>
        <taxon>Sphingobacteriales</taxon>
        <taxon>Sphingobacteriaceae</taxon>
        <taxon>Pedobacter</taxon>
    </lineage>
</organism>
<evidence type="ECO:0000259" key="5">
    <source>
        <dbReference type="Pfam" id="PF14905"/>
    </source>
</evidence>
<dbReference type="OrthoDB" id="606851at2"/>
<dbReference type="Gene3D" id="2.170.130.10">
    <property type="entry name" value="TonB-dependent receptor, plug domain"/>
    <property type="match status" value="1"/>
</dbReference>
<accession>A0A4R6IDI3</accession>
<feature type="domain" description="Outer membrane protein beta-barrel" evidence="5">
    <location>
        <begin position="316"/>
        <end position="702"/>
    </location>
</feature>
<dbReference type="PANTHER" id="PTHR40980">
    <property type="entry name" value="PLUG DOMAIN-CONTAINING PROTEIN"/>
    <property type="match status" value="1"/>
</dbReference>
<keyword evidence="4" id="KW-0732">Signal</keyword>
<proteinExistence type="predicted"/>
<dbReference type="Pfam" id="PF14905">
    <property type="entry name" value="OMP_b-brl_3"/>
    <property type="match status" value="1"/>
</dbReference>
<keyword evidence="3" id="KW-0998">Cell outer membrane</keyword>
<dbReference type="InterPro" id="IPR037066">
    <property type="entry name" value="Plug_dom_sf"/>
</dbReference>
<comment type="subcellular location">
    <subcellularLocation>
        <location evidence="1">Cell outer membrane</location>
    </subcellularLocation>
</comment>
<keyword evidence="2" id="KW-0472">Membrane</keyword>
<protein>
    <submittedName>
        <fullName evidence="6">Outer membrane receptor protein involved in Fe transport</fullName>
    </submittedName>
</protein>
<evidence type="ECO:0000313" key="7">
    <source>
        <dbReference type="Proteomes" id="UP000295499"/>
    </source>
</evidence>
<dbReference type="InterPro" id="IPR036942">
    <property type="entry name" value="Beta-barrel_TonB_sf"/>
</dbReference>
<dbReference type="InterPro" id="IPR041700">
    <property type="entry name" value="OMP_b-brl_3"/>
</dbReference>
<dbReference type="Proteomes" id="UP000295499">
    <property type="component" value="Unassembled WGS sequence"/>
</dbReference>